<dbReference type="Gene3D" id="6.10.250.2670">
    <property type="match status" value="1"/>
</dbReference>
<feature type="region of interest" description="Disordered" evidence="1">
    <location>
        <begin position="72"/>
        <end position="209"/>
    </location>
</feature>
<dbReference type="InterPro" id="IPR007797">
    <property type="entry name" value="AF4/FMR2"/>
</dbReference>
<evidence type="ECO:0000256" key="1">
    <source>
        <dbReference type="SAM" id="MobiDB-lite"/>
    </source>
</evidence>
<feature type="compositionally biased region" description="Basic and acidic residues" evidence="1">
    <location>
        <begin position="1"/>
        <end position="26"/>
    </location>
</feature>
<keyword evidence="3" id="KW-1185">Reference proteome</keyword>
<feature type="compositionally biased region" description="Low complexity" evidence="1">
    <location>
        <begin position="157"/>
        <end position="186"/>
    </location>
</feature>
<feature type="compositionally biased region" description="Polar residues" evidence="1">
    <location>
        <begin position="404"/>
        <end position="418"/>
    </location>
</feature>
<feature type="compositionally biased region" description="Basic residues" evidence="1">
    <location>
        <begin position="530"/>
        <end position="542"/>
    </location>
</feature>
<feature type="region of interest" description="Disordered" evidence="1">
    <location>
        <begin position="404"/>
        <end position="423"/>
    </location>
</feature>
<feature type="non-terminal residue" evidence="2">
    <location>
        <position position="1"/>
    </location>
</feature>
<accession>A0A9Q0NHN8</accession>
<feature type="compositionally biased region" description="Low complexity" evidence="1">
    <location>
        <begin position="359"/>
        <end position="375"/>
    </location>
</feature>
<feature type="compositionally biased region" description="Low complexity" evidence="1">
    <location>
        <begin position="96"/>
        <end position="108"/>
    </location>
</feature>
<evidence type="ECO:0000313" key="3">
    <source>
        <dbReference type="Proteomes" id="UP001151699"/>
    </source>
</evidence>
<feature type="compositionally biased region" description="Pro residues" evidence="1">
    <location>
        <begin position="187"/>
        <end position="206"/>
    </location>
</feature>
<dbReference type="PANTHER" id="PTHR10528">
    <property type="entry name" value="AF4/FMR2 FAMILY MEMBER"/>
    <property type="match status" value="1"/>
</dbReference>
<feature type="region of interest" description="Disordered" evidence="1">
    <location>
        <begin position="514"/>
        <end position="739"/>
    </location>
</feature>
<reference evidence="2" key="1">
    <citation type="submission" date="2022-07" db="EMBL/GenBank/DDBJ databases">
        <authorList>
            <person name="Trinca V."/>
            <person name="Uliana J.V.C."/>
            <person name="Torres T.T."/>
            <person name="Ward R.J."/>
            <person name="Monesi N."/>
        </authorList>
    </citation>
    <scope>NUCLEOTIDE SEQUENCE</scope>
    <source>
        <strain evidence="2">HSMRA1968</strain>
        <tissue evidence="2">Whole embryos</tissue>
    </source>
</reference>
<feature type="region of interest" description="Disordered" evidence="1">
    <location>
        <begin position="1"/>
        <end position="50"/>
    </location>
</feature>
<dbReference type="GO" id="GO:0032783">
    <property type="term" value="C:super elongation complex"/>
    <property type="evidence" value="ECO:0007669"/>
    <property type="project" value="TreeGrafter"/>
</dbReference>
<organism evidence="2 3">
    <name type="scientific">Pseudolycoriella hygida</name>
    <dbReference type="NCBI Taxonomy" id="35572"/>
    <lineage>
        <taxon>Eukaryota</taxon>
        <taxon>Metazoa</taxon>
        <taxon>Ecdysozoa</taxon>
        <taxon>Arthropoda</taxon>
        <taxon>Hexapoda</taxon>
        <taxon>Insecta</taxon>
        <taxon>Pterygota</taxon>
        <taxon>Neoptera</taxon>
        <taxon>Endopterygota</taxon>
        <taxon>Diptera</taxon>
        <taxon>Nematocera</taxon>
        <taxon>Sciaroidea</taxon>
        <taxon>Sciaridae</taxon>
        <taxon>Pseudolycoriella</taxon>
    </lineage>
</organism>
<protein>
    <submittedName>
        <fullName evidence="2">Uncharacterized protein</fullName>
    </submittedName>
</protein>
<gene>
    <name evidence="2" type="ORF">Bhyg_05090</name>
</gene>
<dbReference type="AlphaFoldDB" id="A0A9Q0NHN8"/>
<feature type="compositionally biased region" description="Pro residues" evidence="1">
    <location>
        <begin position="146"/>
        <end position="156"/>
    </location>
</feature>
<dbReference type="Proteomes" id="UP001151699">
    <property type="component" value="Chromosome A"/>
</dbReference>
<comment type="caution">
    <text evidence="2">The sequence shown here is derived from an EMBL/GenBank/DDBJ whole genome shotgun (WGS) entry which is preliminary data.</text>
</comment>
<feature type="region of interest" description="Disordered" evidence="1">
    <location>
        <begin position="331"/>
        <end position="394"/>
    </location>
</feature>
<dbReference type="PANTHER" id="PTHR10528:SF17">
    <property type="entry name" value="AF4_FMR2 FAMILY MEMBER LILLI"/>
    <property type="match status" value="1"/>
</dbReference>
<feature type="compositionally biased region" description="Polar residues" evidence="1">
    <location>
        <begin position="669"/>
        <end position="686"/>
    </location>
</feature>
<dbReference type="GO" id="GO:0010468">
    <property type="term" value="P:regulation of gene expression"/>
    <property type="evidence" value="ECO:0007669"/>
    <property type="project" value="InterPro"/>
</dbReference>
<feature type="compositionally biased region" description="Basic and acidic residues" evidence="1">
    <location>
        <begin position="697"/>
        <end position="726"/>
    </location>
</feature>
<feature type="compositionally biased region" description="Basic residues" evidence="1">
    <location>
        <begin position="728"/>
        <end position="739"/>
    </location>
</feature>
<proteinExistence type="predicted"/>
<sequence>MEDVERKERRERDKQARAMMQEKPKEPLPLFGEPVRKLSPSDSDRSVQSKLGDFNVASKYIGEKNDDILIGIQSDKPITTRPPVAPSYSGQNNRNPPGYSYPQGQPQQNNRNVFVKPQDNKPLFNGRSSYAVPQANQHISGMSAPKLPPPSIPSSHPPSHALPHPTSHPLSHLPSRPPSHLSSHPPSHLPSHPPLHPPPHLPPIQPPIQQTMFNGRAYEPKPILPPVNGRALPTFAKPTKIVPDRPPLLSSSIETNDVETILHMMTAKLDPLTSIAPTPRTELIETQPHRAPIYAPITPLPPLPPLPSIPNMQTKPIDLLKDLDVSDSDDGGSVIAPVISNNNEDRTKAPTLLEPLSPSNDNSSESGSESSSQESSSDDESNNGSATVENDQEKNKWCLKSFVQAKSTQPSQDSQPPVTNIKHEPNVIDDDIEMMYAAPMQNAIDAMNDMFPQPIVTNSYETKSHLNQNNCDSKVDLIKQEPMVAKSPSKSPEKLLSIESDEIESVLAEAKDFIVKPVSSLSDNDDKIEMRKKKAPKRRPRKQAAANDASSDEDEFSSTNTVGRCKSTDKEKKRRGRPRKDALASAQPKTALNKTAKKTIARTRNGRSNSAVKSREMISTDSSSADEDTPEKPNARLPIASPRNNNKKLTNRNLEELSSEDGTVPPQPTNNLRQESFSPSGRLLTSRNKRSLVSSEESSKTSDDSVHNDQKIDKPNSDKNKKDTLRKVFPKQKFKGGKG</sequence>
<feature type="compositionally biased region" description="Basic residues" evidence="1">
    <location>
        <begin position="595"/>
        <end position="605"/>
    </location>
</feature>
<evidence type="ECO:0000313" key="2">
    <source>
        <dbReference type="EMBL" id="KAJ6649849.1"/>
    </source>
</evidence>
<dbReference type="EMBL" id="WJQU01000001">
    <property type="protein sequence ID" value="KAJ6649849.1"/>
    <property type="molecule type" value="Genomic_DNA"/>
</dbReference>
<name>A0A9Q0NHN8_9DIPT</name>